<reference evidence="2" key="1">
    <citation type="submission" date="2021-11" db="EMBL/GenBank/DDBJ databases">
        <title>Streptomyces corallinus and Kineosporia corallina sp. nov., two new coral-derived marine actinobacteria.</title>
        <authorList>
            <person name="Buangrab K."/>
            <person name="Sutthacheep M."/>
            <person name="Yeemin T."/>
            <person name="Harunari E."/>
            <person name="Igarashi Y."/>
            <person name="Sripreechasak P."/>
            <person name="Kanchanasin P."/>
            <person name="Tanasupawat S."/>
            <person name="Phongsopitanun W."/>
        </authorList>
    </citation>
    <scope>NUCLEOTIDE SEQUENCE</scope>
    <source>
        <strain evidence="2">JCM 31032</strain>
    </source>
</reference>
<protein>
    <submittedName>
        <fullName evidence="2">Uncharacterized protein</fullName>
    </submittedName>
</protein>
<keyword evidence="1" id="KW-1133">Transmembrane helix</keyword>
<feature type="transmembrane region" description="Helical" evidence="1">
    <location>
        <begin position="343"/>
        <end position="373"/>
    </location>
</feature>
<comment type="caution">
    <text evidence="2">The sequence shown here is derived from an EMBL/GenBank/DDBJ whole genome shotgun (WGS) entry which is preliminary data.</text>
</comment>
<feature type="transmembrane region" description="Helical" evidence="1">
    <location>
        <begin position="53"/>
        <end position="71"/>
    </location>
</feature>
<feature type="transmembrane region" description="Helical" evidence="1">
    <location>
        <begin position="605"/>
        <end position="622"/>
    </location>
</feature>
<keyword evidence="1" id="KW-0812">Transmembrane</keyword>
<feature type="transmembrane region" description="Helical" evidence="1">
    <location>
        <begin position="91"/>
        <end position="108"/>
    </location>
</feature>
<dbReference type="EMBL" id="JAJOMB010000004">
    <property type="protein sequence ID" value="MCD5311291.1"/>
    <property type="molecule type" value="Genomic_DNA"/>
</dbReference>
<feature type="transmembrane region" description="Helical" evidence="1">
    <location>
        <begin position="511"/>
        <end position="535"/>
    </location>
</feature>
<name>A0A9X1STG8_9ACTN</name>
<feature type="transmembrane region" description="Helical" evidence="1">
    <location>
        <begin position="394"/>
        <end position="413"/>
    </location>
</feature>
<gene>
    <name evidence="2" type="ORF">LR394_10300</name>
</gene>
<feature type="transmembrane region" description="Helical" evidence="1">
    <location>
        <begin position="185"/>
        <end position="208"/>
    </location>
</feature>
<evidence type="ECO:0000313" key="2">
    <source>
        <dbReference type="EMBL" id="MCD5311291.1"/>
    </source>
</evidence>
<feature type="transmembrane region" description="Helical" evidence="1">
    <location>
        <begin position="128"/>
        <end position="148"/>
    </location>
</feature>
<dbReference type="RefSeq" id="WP_231440469.1">
    <property type="nucleotide sequence ID" value="NZ_JAJOMB010000004.1"/>
</dbReference>
<dbReference type="Proteomes" id="UP001138997">
    <property type="component" value="Unassembled WGS sequence"/>
</dbReference>
<proteinExistence type="predicted"/>
<evidence type="ECO:0000256" key="1">
    <source>
        <dbReference type="SAM" id="Phobius"/>
    </source>
</evidence>
<organism evidence="2 3">
    <name type="scientific">Kineosporia babensis</name>
    <dbReference type="NCBI Taxonomy" id="499548"/>
    <lineage>
        <taxon>Bacteria</taxon>
        <taxon>Bacillati</taxon>
        <taxon>Actinomycetota</taxon>
        <taxon>Actinomycetes</taxon>
        <taxon>Kineosporiales</taxon>
        <taxon>Kineosporiaceae</taxon>
        <taxon>Kineosporia</taxon>
    </lineage>
</organism>
<keyword evidence="3" id="KW-1185">Reference proteome</keyword>
<sequence>MTALALVPLILWDLAWLLLPASLTGIVAVLGLPVMLLPGALIVKALGGRRINAVNGVFAVGLSVIFLYLVGLGANFLPQLAGQERPLDTPAVWVLFNFGYLVTFGFAFGRRSAPVELPSAAEKPRGPWWIAPALSASAVAAAVLAVLGAVTLNNGGSSDLAIRALILVVVVAPAGFLLRHRVGDLTLLTVIAATTLALLLATSMRSWYASGQDLQHEFQVFMLAHQQGVWDVSTYRDPYNACLSLTLLPVSLTELLRVPGEVVFKVVNQMLFCVVPLTLFTVARPFLGRGGGYLVAFLFVGLPTFSVDVPFITRQQIAFVFVALALAALFTTGEGWVQRRRGLLFGLMAGGVIVSHYSTAYLFVAAVIIAFTLHRLYLLVGRLRQRQPAAEDRTNIPVLALLATVLMAGVWFGPVTQASGDLVQKLGKSAPSILELVADPGLALQSLGQPNAGAESELEQYVASSVVVDNPDVPALARELELAETEDRPVSAASRWVASITGVDPSALLSFFYYGVGSKLYLLGCGVGTLLLLFSRRIRQRFQQMPVLYPIWAFAAAFVVGLQVLLPGLAADYGIPRAFMQAFLVLGIPMVVAVRLLFSRVRRRRWLEVALPAVLLVVYSGLAPQLTGGLHRQLSLENAGSYYGTVYPTDADTRAVLWVGDNIPEGSKVNFADFAAAYGYHPTYPYDFTAPGLFPFQVKRGDYVLLAGSQTEDHVVYTFGSRIGLKITPEVYASSELLYSSGTVQLFRKL</sequence>
<feature type="transmembrane region" description="Helical" evidence="1">
    <location>
        <begin position="547"/>
        <end position="566"/>
    </location>
</feature>
<feature type="transmembrane region" description="Helical" evidence="1">
    <location>
        <begin position="293"/>
        <end position="311"/>
    </location>
</feature>
<keyword evidence="1" id="KW-0472">Membrane</keyword>
<dbReference type="AlphaFoldDB" id="A0A9X1STG8"/>
<feature type="transmembrane region" description="Helical" evidence="1">
    <location>
        <begin position="160"/>
        <end position="178"/>
    </location>
</feature>
<accession>A0A9X1STG8</accession>
<feature type="transmembrane region" description="Helical" evidence="1">
    <location>
        <begin position="318"/>
        <end position="337"/>
    </location>
</feature>
<evidence type="ECO:0000313" key="3">
    <source>
        <dbReference type="Proteomes" id="UP001138997"/>
    </source>
</evidence>
<feature type="transmembrane region" description="Helical" evidence="1">
    <location>
        <begin position="578"/>
        <end position="598"/>
    </location>
</feature>
<feature type="transmembrane region" description="Helical" evidence="1">
    <location>
        <begin position="14"/>
        <end position="41"/>
    </location>
</feature>